<name>A0A3B1CVD3_9ZZZZ</name>
<organism evidence="1">
    <name type="scientific">hydrothermal vent metagenome</name>
    <dbReference type="NCBI Taxonomy" id="652676"/>
    <lineage>
        <taxon>unclassified sequences</taxon>
        <taxon>metagenomes</taxon>
        <taxon>ecological metagenomes</taxon>
    </lineage>
</organism>
<proteinExistence type="predicted"/>
<protein>
    <submittedName>
        <fullName evidence="1">Uncharacterized protein</fullName>
    </submittedName>
</protein>
<dbReference type="AlphaFoldDB" id="A0A3B1CVD3"/>
<dbReference type="EMBL" id="UOGC01000107">
    <property type="protein sequence ID" value="VAX20637.1"/>
    <property type="molecule type" value="Genomic_DNA"/>
</dbReference>
<gene>
    <name evidence="1" type="ORF">MNBD_NITROSPINAE01-112</name>
</gene>
<reference evidence="1" key="1">
    <citation type="submission" date="2018-06" db="EMBL/GenBank/DDBJ databases">
        <authorList>
            <person name="Zhirakovskaya E."/>
        </authorList>
    </citation>
    <scope>NUCLEOTIDE SEQUENCE</scope>
</reference>
<evidence type="ECO:0000313" key="1">
    <source>
        <dbReference type="EMBL" id="VAX20637.1"/>
    </source>
</evidence>
<accession>A0A3B1CVD3</accession>
<sequence length="46" mass="5342">MAQSIEAYELALEVFTEKHALYFRRNTIHNMKIAFKIKAGLEKGTE</sequence>